<evidence type="ECO:0000256" key="1">
    <source>
        <dbReference type="ARBA" id="ARBA00004123"/>
    </source>
</evidence>
<evidence type="ECO:0000313" key="7">
    <source>
        <dbReference type="Proteomes" id="UP000322873"/>
    </source>
</evidence>
<dbReference type="EMBL" id="VICG01000005">
    <property type="protein sequence ID" value="KAA8571960.1"/>
    <property type="molecule type" value="Genomic_DNA"/>
</dbReference>
<dbReference type="VEuPathDB" id="FungiDB:MFRU_018g00270"/>
<dbReference type="AlphaFoldDB" id="A0A5M9JTL5"/>
<reference evidence="6 7" key="1">
    <citation type="submission" date="2019-06" db="EMBL/GenBank/DDBJ databases">
        <title>Genome Sequence of the Brown Rot Fungal Pathogen Monilinia fructicola.</title>
        <authorList>
            <person name="De Miccolis Angelini R.M."/>
            <person name="Landi L."/>
            <person name="Abate D."/>
            <person name="Pollastro S."/>
            <person name="Romanazzi G."/>
            <person name="Faretra F."/>
        </authorList>
    </citation>
    <scope>NUCLEOTIDE SEQUENCE [LARGE SCALE GENOMIC DNA]</scope>
    <source>
        <strain evidence="6 7">Mfrc123</strain>
    </source>
</reference>
<keyword evidence="7" id="KW-1185">Reference proteome</keyword>
<comment type="subcellular location">
    <subcellularLocation>
        <location evidence="1">Nucleus</location>
    </subcellularLocation>
</comment>
<protein>
    <recommendedName>
        <fullName evidence="5">Zn(2)-C6 fungal-type domain-containing protein</fullName>
    </recommendedName>
</protein>
<evidence type="ECO:0000256" key="3">
    <source>
        <dbReference type="ARBA" id="ARBA00023242"/>
    </source>
</evidence>
<dbReference type="SMART" id="SM00066">
    <property type="entry name" value="GAL4"/>
    <property type="match status" value="1"/>
</dbReference>
<organism evidence="6 7">
    <name type="scientific">Monilinia fructicola</name>
    <name type="common">Brown rot fungus</name>
    <name type="synonym">Ciboria fructicola</name>
    <dbReference type="NCBI Taxonomy" id="38448"/>
    <lineage>
        <taxon>Eukaryota</taxon>
        <taxon>Fungi</taxon>
        <taxon>Dikarya</taxon>
        <taxon>Ascomycota</taxon>
        <taxon>Pezizomycotina</taxon>
        <taxon>Leotiomycetes</taxon>
        <taxon>Helotiales</taxon>
        <taxon>Sclerotiniaceae</taxon>
        <taxon>Monilinia</taxon>
    </lineage>
</organism>
<dbReference type="SMART" id="SM00906">
    <property type="entry name" value="Fungal_trans"/>
    <property type="match status" value="1"/>
</dbReference>
<dbReference type="SUPFAM" id="SSF57701">
    <property type="entry name" value="Zn2/Cys6 DNA-binding domain"/>
    <property type="match status" value="1"/>
</dbReference>
<dbReference type="InterPro" id="IPR036864">
    <property type="entry name" value="Zn2-C6_fun-type_DNA-bd_sf"/>
</dbReference>
<dbReference type="GO" id="GO:0005634">
    <property type="term" value="C:nucleus"/>
    <property type="evidence" value="ECO:0007669"/>
    <property type="project" value="UniProtKB-SubCell"/>
</dbReference>
<dbReference type="PANTHER" id="PTHR31001:SF45">
    <property type="entry name" value="ZN(II)2CYS6 TRANSCRIPTION FACTOR (EUROFUNG)"/>
    <property type="match status" value="1"/>
</dbReference>
<dbReference type="GO" id="GO:0008270">
    <property type="term" value="F:zinc ion binding"/>
    <property type="evidence" value="ECO:0007669"/>
    <property type="project" value="InterPro"/>
</dbReference>
<dbReference type="Pfam" id="PF00172">
    <property type="entry name" value="Zn_clus"/>
    <property type="match status" value="1"/>
</dbReference>
<evidence type="ECO:0000313" key="6">
    <source>
        <dbReference type="EMBL" id="KAA8571960.1"/>
    </source>
</evidence>
<dbReference type="InterPro" id="IPR007219">
    <property type="entry name" value="XnlR_reg_dom"/>
</dbReference>
<dbReference type="CDD" id="cd00067">
    <property type="entry name" value="GAL4"/>
    <property type="match status" value="1"/>
</dbReference>
<keyword evidence="3" id="KW-0539">Nucleus</keyword>
<keyword evidence="2" id="KW-0479">Metal-binding</keyword>
<gene>
    <name evidence="6" type="ORF">EYC84_001902</name>
</gene>
<evidence type="ECO:0000256" key="4">
    <source>
        <dbReference type="SAM" id="MobiDB-lite"/>
    </source>
</evidence>
<dbReference type="Pfam" id="PF04082">
    <property type="entry name" value="Fungal_trans"/>
    <property type="match status" value="1"/>
</dbReference>
<name>A0A5M9JTL5_MONFR</name>
<dbReference type="GO" id="GO:0006351">
    <property type="term" value="P:DNA-templated transcription"/>
    <property type="evidence" value="ECO:0007669"/>
    <property type="project" value="InterPro"/>
</dbReference>
<dbReference type="InterPro" id="IPR050613">
    <property type="entry name" value="Sec_Metabolite_Reg"/>
</dbReference>
<accession>A0A5M9JTL5</accession>
<dbReference type="CDD" id="cd12148">
    <property type="entry name" value="fungal_TF_MHR"/>
    <property type="match status" value="1"/>
</dbReference>
<dbReference type="GO" id="GO:0003677">
    <property type="term" value="F:DNA binding"/>
    <property type="evidence" value="ECO:0007669"/>
    <property type="project" value="InterPro"/>
</dbReference>
<comment type="caution">
    <text evidence="6">The sequence shown here is derived from an EMBL/GenBank/DDBJ whole genome shotgun (WGS) entry which is preliminary data.</text>
</comment>
<sequence>MSSTTPSTPSQKPRRILACMFCQQRKIKCDRKHPCSHCTKSRVQCVPATQVPRQRRRRFPERELLDRLRQYEDLLRQNNIKFEPLHQASSGGKESSQADNLGDSDDEQPKIAGPNASSPSSNFSSDRVYGVTNVWHAMSQEFREPDNHSDSSDDDVREADVKKAWDQVPENDNFLFGSRITTVDISTLHPDPVQIFRLWQIYLENVNPLLKVTHTPSLQGLIIDAASNVSNIKPNLEALMFGIYSMSISSLSVEDCQLMFSSSKTDLLTRYHFGCQQGLLNSGFLRNRDDMHCLTALFFYLLSIRTNSVPQSLSSMLAVAIRIAQRMGCHSELALSKLSPLQAEMRRRLWWSLVLYDTRIGELSDSKHAILAPTWDCKIPLNASDSDFHMEMKDPPQIQGKPTEAIFTVLRCELADFIRNTTFHLGFSNPALKPAAKDTQHDPSGGDSELANLEKLIEDRYLQFCDPENPIHFMTIWTTRLSIAQMASGRTLAFLREKLLLKKQAWEAMTANYEARFHSLPYDEIPGPFFKIFAKIIVQAWEVREQALRHMGDAVVEPTMVLRIRRKIAKLAEDSHGAGAAEGGKDMGANAFSMVAPVGFYGVGDEHAYPGAGAGPGIPSDMWGFWIN</sequence>
<dbReference type="PROSITE" id="PS50048">
    <property type="entry name" value="ZN2_CY6_FUNGAL_2"/>
    <property type="match status" value="1"/>
</dbReference>
<feature type="compositionally biased region" description="Low complexity" evidence="4">
    <location>
        <begin position="114"/>
        <end position="124"/>
    </location>
</feature>
<dbReference type="Proteomes" id="UP000322873">
    <property type="component" value="Unassembled WGS sequence"/>
</dbReference>
<feature type="domain" description="Zn(2)-C6 fungal-type" evidence="5">
    <location>
        <begin position="18"/>
        <end position="46"/>
    </location>
</feature>
<proteinExistence type="predicted"/>
<dbReference type="PANTHER" id="PTHR31001">
    <property type="entry name" value="UNCHARACTERIZED TRANSCRIPTIONAL REGULATORY PROTEIN"/>
    <property type="match status" value="1"/>
</dbReference>
<evidence type="ECO:0000259" key="5">
    <source>
        <dbReference type="PROSITE" id="PS50048"/>
    </source>
</evidence>
<evidence type="ECO:0000256" key="2">
    <source>
        <dbReference type="ARBA" id="ARBA00022723"/>
    </source>
</evidence>
<dbReference type="Gene3D" id="4.10.240.10">
    <property type="entry name" value="Zn(2)-C6 fungal-type DNA-binding domain"/>
    <property type="match status" value="1"/>
</dbReference>
<feature type="region of interest" description="Disordered" evidence="4">
    <location>
        <begin position="82"/>
        <end position="124"/>
    </location>
</feature>
<dbReference type="InterPro" id="IPR001138">
    <property type="entry name" value="Zn2Cys6_DnaBD"/>
</dbReference>
<dbReference type="GO" id="GO:0000981">
    <property type="term" value="F:DNA-binding transcription factor activity, RNA polymerase II-specific"/>
    <property type="evidence" value="ECO:0007669"/>
    <property type="project" value="InterPro"/>
</dbReference>
<feature type="compositionally biased region" description="Polar residues" evidence="4">
    <location>
        <begin position="87"/>
        <end position="99"/>
    </location>
</feature>